<gene>
    <name evidence="5" type="ORF">HAX54_040958</name>
</gene>
<reference evidence="5 6" key="1">
    <citation type="journal article" date="2021" name="BMC Genomics">
        <title>Datura genome reveals duplications of psychoactive alkaloid biosynthetic genes and high mutation rate following tissue culture.</title>
        <authorList>
            <person name="Rajewski A."/>
            <person name="Carter-House D."/>
            <person name="Stajich J."/>
            <person name="Litt A."/>
        </authorList>
    </citation>
    <scope>NUCLEOTIDE SEQUENCE [LARGE SCALE GENOMIC DNA]</scope>
    <source>
        <strain evidence="5">AR-01</strain>
    </source>
</reference>
<keyword evidence="2 3" id="KW-0808">Transferase</keyword>
<dbReference type="InterPro" id="IPR000863">
    <property type="entry name" value="Sulfotransferase_dom"/>
</dbReference>
<proteinExistence type="inferred from homology"/>
<dbReference type="PANTHER" id="PTHR11783">
    <property type="entry name" value="SULFOTRANSFERASE SULT"/>
    <property type="match status" value="1"/>
</dbReference>
<feature type="domain" description="Sulfotransferase" evidence="4">
    <location>
        <begin position="8"/>
        <end position="113"/>
    </location>
</feature>
<dbReference type="Pfam" id="PF00685">
    <property type="entry name" value="Sulfotransfer_1"/>
    <property type="match status" value="1"/>
</dbReference>
<dbReference type="EMBL" id="JACEIK010005847">
    <property type="protein sequence ID" value="MCE0482295.1"/>
    <property type="molecule type" value="Genomic_DNA"/>
</dbReference>
<accession>A0ABS8VPN2</accession>
<evidence type="ECO:0000313" key="5">
    <source>
        <dbReference type="EMBL" id="MCE0482295.1"/>
    </source>
</evidence>
<evidence type="ECO:0000256" key="3">
    <source>
        <dbReference type="RuleBase" id="RU361155"/>
    </source>
</evidence>
<dbReference type="EC" id="2.8.2.-" evidence="3"/>
<comment type="caution">
    <text evidence="5">The sequence shown here is derived from an EMBL/GenBank/DDBJ whole genome shotgun (WGS) entry which is preliminary data.</text>
</comment>
<evidence type="ECO:0000256" key="1">
    <source>
        <dbReference type="ARBA" id="ARBA00005771"/>
    </source>
</evidence>
<sequence length="119" mass="13813">MGFKKASLEKPSNIFFITYEELMTDTKTHVKRLSEFLGCPFKKEEEVEEVVKNCSFDIMSNHEVNKSGDFPCWFPVPYSSFFRQGVAEDHKHYLDAKTIERVDGLTRDKFHGAGFMYGI</sequence>
<keyword evidence="6" id="KW-1185">Reference proteome</keyword>
<evidence type="ECO:0000313" key="6">
    <source>
        <dbReference type="Proteomes" id="UP000823775"/>
    </source>
</evidence>
<dbReference type="Gene3D" id="3.40.50.300">
    <property type="entry name" value="P-loop containing nucleotide triphosphate hydrolases"/>
    <property type="match status" value="1"/>
</dbReference>
<name>A0ABS8VPN2_DATST</name>
<evidence type="ECO:0000259" key="4">
    <source>
        <dbReference type="Pfam" id="PF00685"/>
    </source>
</evidence>
<dbReference type="Proteomes" id="UP000823775">
    <property type="component" value="Unassembled WGS sequence"/>
</dbReference>
<organism evidence="5 6">
    <name type="scientific">Datura stramonium</name>
    <name type="common">Jimsonweed</name>
    <name type="synonym">Common thornapple</name>
    <dbReference type="NCBI Taxonomy" id="4076"/>
    <lineage>
        <taxon>Eukaryota</taxon>
        <taxon>Viridiplantae</taxon>
        <taxon>Streptophyta</taxon>
        <taxon>Embryophyta</taxon>
        <taxon>Tracheophyta</taxon>
        <taxon>Spermatophyta</taxon>
        <taxon>Magnoliopsida</taxon>
        <taxon>eudicotyledons</taxon>
        <taxon>Gunneridae</taxon>
        <taxon>Pentapetalae</taxon>
        <taxon>asterids</taxon>
        <taxon>lamiids</taxon>
        <taxon>Solanales</taxon>
        <taxon>Solanaceae</taxon>
        <taxon>Solanoideae</taxon>
        <taxon>Datureae</taxon>
        <taxon>Datura</taxon>
    </lineage>
</organism>
<protein>
    <recommendedName>
        <fullName evidence="3">Sulfotransferase</fullName>
        <ecNumber evidence="3">2.8.2.-</ecNumber>
    </recommendedName>
</protein>
<comment type="similarity">
    <text evidence="1 3">Belongs to the sulfotransferase 1 family.</text>
</comment>
<dbReference type="InterPro" id="IPR027417">
    <property type="entry name" value="P-loop_NTPase"/>
</dbReference>
<evidence type="ECO:0000256" key="2">
    <source>
        <dbReference type="ARBA" id="ARBA00022679"/>
    </source>
</evidence>
<dbReference type="SUPFAM" id="SSF52540">
    <property type="entry name" value="P-loop containing nucleoside triphosphate hydrolases"/>
    <property type="match status" value="1"/>
</dbReference>